<evidence type="ECO:0000313" key="2">
    <source>
        <dbReference type="EMBL" id="MBB4035344.1"/>
    </source>
</evidence>
<evidence type="ECO:0000256" key="1">
    <source>
        <dbReference type="SAM" id="SignalP"/>
    </source>
</evidence>
<gene>
    <name evidence="2" type="ORF">GGR21_001233</name>
</gene>
<keyword evidence="3" id="KW-1185">Reference proteome</keyword>
<dbReference type="AlphaFoldDB" id="A0A840CP79"/>
<dbReference type="PROSITE" id="PS51257">
    <property type="entry name" value="PROKAR_LIPOPROTEIN"/>
    <property type="match status" value="1"/>
</dbReference>
<proteinExistence type="predicted"/>
<evidence type="ECO:0000313" key="3">
    <source>
        <dbReference type="Proteomes" id="UP000555103"/>
    </source>
</evidence>
<accession>A0A840CP79</accession>
<sequence>MKYLSLSIVLAFLFLVACNTAKDIHTSGSDNSVLNAYERHLIDSILQCGLDNEALFTLLGDIKPMSSLVTFTFPVANTDSAKRVDGNVLNRSTHGMYLDRMQTIQEAVNKLNIPDLQFIMVPYISSRGNKRTIQLSVVRKSSLDKLLKEKESFYGQFGLVPGTDPVVVVTAIEGNGKFERWRGYGYLFGYPDYAVDFFNQAAIDSEKQGETAKRNAFRIPTYNPKYSNFVYTYPIDHVPTADVDSVLYHRSVKILEEYKNIRNNYLNADSSVQSYRLLRDYYKSKIKK</sequence>
<evidence type="ECO:0008006" key="4">
    <source>
        <dbReference type="Google" id="ProtNLM"/>
    </source>
</evidence>
<comment type="caution">
    <text evidence="2">The sequence shown here is derived from an EMBL/GenBank/DDBJ whole genome shotgun (WGS) entry which is preliminary data.</text>
</comment>
<protein>
    <recommendedName>
        <fullName evidence="4">Lipoprotein</fullName>
    </recommendedName>
</protein>
<name>A0A840CP79_9BACT</name>
<dbReference type="EMBL" id="JACIEP010000003">
    <property type="protein sequence ID" value="MBB4035344.1"/>
    <property type="molecule type" value="Genomic_DNA"/>
</dbReference>
<reference evidence="2 3" key="1">
    <citation type="submission" date="2020-08" db="EMBL/GenBank/DDBJ databases">
        <title>Genomic Encyclopedia of Type Strains, Phase IV (KMG-IV): sequencing the most valuable type-strain genomes for metagenomic binning, comparative biology and taxonomic classification.</title>
        <authorList>
            <person name="Goeker M."/>
        </authorList>
    </citation>
    <scope>NUCLEOTIDE SEQUENCE [LARGE SCALE GENOMIC DNA]</scope>
    <source>
        <strain evidence="2 3">DSM 104969</strain>
    </source>
</reference>
<feature type="chain" id="PRO_5032996743" description="Lipoprotein" evidence="1">
    <location>
        <begin position="22"/>
        <end position="288"/>
    </location>
</feature>
<organism evidence="2 3">
    <name type="scientific">Dysgonomonas hofstadii</name>
    <dbReference type="NCBI Taxonomy" id="637886"/>
    <lineage>
        <taxon>Bacteria</taxon>
        <taxon>Pseudomonadati</taxon>
        <taxon>Bacteroidota</taxon>
        <taxon>Bacteroidia</taxon>
        <taxon>Bacteroidales</taxon>
        <taxon>Dysgonomonadaceae</taxon>
        <taxon>Dysgonomonas</taxon>
    </lineage>
</organism>
<dbReference type="Proteomes" id="UP000555103">
    <property type="component" value="Unassembled WGS sequence"/>
</dbReference>
<keyword evidence="1" id="KW-0732">Signal</keyword>
<feature type="signal peptide" evidence="1">
    <location>
        <begin position="1"/>
        <end position="21"/>
    </location>
</feature>
<dbReference type="RefSeq" id="WP_183306272.1">
    <property type="nucleotide sequence ID" value="NZ_JACIEP010000003.1"/>
</dbReference>